<dbReference type="CDD" id="cd01335">
    <property type="entry name" value="Radical_SAM"/>
    <property type="match status" value="1"/>
</dbReference>
<comment type="caution">
    <text evidence="6">The sequence shown here is derived from an EMBL/GenBank/DDBJ whole genome shotgun (WGS) entry which is preliminary data.</text>
</comment>
<sequence>MGSRKRGTEEKPPSRFDDTTREIWQEDRGEDFDFSSPNTEFFWEHSKSILTKNDSPDIPFGSSINPYRGCEHGCIYCFARPNHSYMDLSPGLDFESKIFVKKNPAQLLASQLSKKKQALEPIALGTATDPYQPGERIYKNTRSILEILLKFRQPASIVTKSSLIQRDTDILSEMAKLGIIKVFITLTTLDKELWSKLEPRAPAPNKRLETVRNLSSLGVPTGVLFAPVIPFLNDFEMEGILESASKAGAETAGMVFIRLPFEVAPLFEDWLTKHYPLKKDKVLKTIREARGGKLYDSEWGNRMSGTGHYASLLQKRFRLSIKRFALDGWTPLRKDLFAVPPEYRKSKDNPEEFLPGLFI</sequence>
<organism evidence="6 7">
    <name type="scientific">Leptospira wolffii</name>
    <dbReference type="NCBI Taxonomy" id="409998"/>
    <lineage>
        <taxon>Bacteria</taxon>
        <taxon>Pseudomonadati</taxon>
        <taxon>Spirochaetota</taxon>
        <taxon>Spirochaetia</taxon>
        <taxon>Leptospirales</taxon>
        <taxon>Leptospiraceae</taxon>
        <taxon>Leptospira</taxon>
    </lineage>
</organism>
<dbReference type="SFLD" id="SFLDG01084">
    <property type="entry name" value="Uncharacterised_Radical_SAM_Su"/>
    <property type="match status" value="1"/>
</dbReference>
<reference evidence="6 7" key="1">
    <citation type="submission" date="2017-07" db="EMBL/GenBank/DDBJ databases">
        <title>Leptospira spp. isolated from tropical soils.</title>
        <authorList>
            <person name="Thibeaux R."/>
            <person name="Iraola G."/>
            <person name="Ferres I."/>
            <person name="Bierque E."/>
            <person name="Girault D."/>
            <person name="Soupe-Gilbert M.-E."/>
            <person name="Picardeau M."/>
            <person name="Goarant C."/>
        </authorList>
    </citation>
    <scope>NUCLEOTIDE SEQUENCE [LARGE SCALE GENOMIC DNA]</scope>
    <source>
        <strain evidence="6 7">FH2-C-A2</strain>
    </source>
</reference>
<protein>
    <submittedName>
        <fullName evidence="6">Radical SAM protein</fullName>
    </submittedName>
</protein>
<evidence type="ECO:0000313" key="7">
    <source>
        <dbReference type="Proteomes" id="UP000231912"/>
    </source>
</evidence>
<gene>
    <name evidence="6" type="ORF">CH371_04640</name>
</gene>
<keyword evidence="3" id="KW-0411">Iron-sulfur</keyword>
<dbReference type="SMART" id="SM00729">
    <property type="entry name" value="Elp3"/>
    <property type="match status" value="1"/>
</dbReference>
<dbReference type="RefSeq" id="WP_100757831.1">
    <property type="nucleotide sequence ID" value="NZ_NPDT01000001.1"/>
</dbReference>
<dbReference type="PANTHER" id="PTHR43432">
    <property type="entry name" value="SLR0285 PROTEIN"/>
    <property type="match status" value="1"/>
</dbReference>
<feature type="domain" description="Elp3/MiaA/NifB-like radical SAM core" evidence="5">
    <location>
        <begin position="60"/>
        <end position="288"/>
    </location>
</feature>
<evidence type="ECO:0000256" key="3">
    <source>
        <dbReference type="ARBA" id="ARBA00023014"/>
    </source>
</evidence>
<proteinExistence type="predicted"/>
<dbReference type="InterPro" id="IPR007197">
    <property type="entry name" value="rSAM"/>
</dbReference>
<dbReference type="SFLD" id="SFLDS00029">
    <property type="entry name" value="Radical_SAM"/>
    <property type="match status" value="1"/>
</dbReference>
<dbReference type="Proteomes" id="UP000231912">
    <property type="component" value="Unassembled WGS sequence"/>
</dbReference>
<dbReference type="SUPFAM" id="SSF102114">
    <property type="entry name" value="Radical SAM enzymes"/>
    <property type="match status" value="1"/>
</dbReference>
<dbReference type="InterPro" id="IPR058240">
    <property type="entry name" value="rSAM_sf"/>
</dbReference>
<evidence type="ECO:0000256" key="1">
    <source>
        <dbReference type="ARBA" id="ARBA00022723"/>
    </source>
</evidence>
<dbReference type="GO" id="GO:0003824">
    <property type="term" value="F:catalytic activity"/>
    <property type="evidence" value="ECO:0007669"/>
    <property type="project" value="InterPro"/>
</dbReference>
<dbReference type="Pfam" id="PF04055">
    <property type="entry name" value="Radical_SAM"/>
    <property type="match status" value="1"/>
</dbReference>
<accession>A0A2M9ZFY4</accession>
<dbReference type="PANTHER" id="PTHR43432:SF3">
    <property type="entry name" value="SLR0285 PROTEIN"/>
    <property type="match status" value="1"/>
</dbReference>
<dbReference type="GO" id="GO:0051536">
    <property type="term" value="F:iron-sulfur cluster binding"/>
    <property type="evidence" value="ECO:0007669"/>
    <property type="project" value="UniProtKB-KW"/>
</dbReference>
<dbReference type="AlphaFoldDB" id="A0A2M9ZFY4"/>
<evidence type="ECO:0000313" key="6">
    <source>
        <dbReference type="EMBL" id="PJZ67331.1"/>
    </source>
</evidence>
<dbReference type="Gene3D" id="3.80.30.30">
    <property type="match status" value="1"/>
</dbReference>
<dbReference type="GO" id="GO:0046872">
    <property type="term" value="F:metal ion binding"/>
    <property type="evidence" value="ECO:0007669"/>
    <property type="project" value="UniProtKB-KW"/>
</dbReference>
<keyword evidence="2" id="KW-0408">Iron</keyword>
<feature type="region of interest" description="Disordered" evidence="4">
    <location>
        <begin position="1"/>
        <end position="22"/>
    </location>
</feature>
<name>A0A2M9ZFY4_9LEPT</name>
<evidence type="ECO:0000256" key="4">
    <source>
        <dbReference type="SAM" id="MobiDB-lite"/>
    </source>
</evidence>
<dbReference type="InterPro" id="IPR006638">
    <property type="entry name" value="Elp3/MiaA/NifB-like_rSAM"/>
</dbReference>
<keyword evidence="1" id="KW-0479">Metal-binding</keyword>
<dbReference type="NCBIfam" id="NF033668">
    <property type="entry name" value="rSAM_PA0069"/>
    <property type="match status" value="1"/>
</dbReference>
<evidence type="ECO:0000256" key="2">
    <source>
        <dbReference type="ARBA" id="ARBA00023004"/>
    </source>
</evidence>
<dbReference type="InterPro" id="IPR040086">
    <property type="entry name" value="MJ0683-like"/>
</dbReference>
<evidence type="ECO:0000259" key="5">
    <source>
        <dbReference type="SMART" id="SM00729"/>
    </source>
</evidence>
<dbReference type="EMBL" id="NPDT01000001">
    <property type="protein sequence ID" value="PJZ67331.1"/>
    <property type="molecule type" value="Genomic_DNA"/>
</dbReference>